<protein>
    <submittedName>
        <fullName evidence="1">Uncharacterized protein</fullName>
    </submittedName>
</protein>
<dbReference type="EMBL" id="KK198760">
    <property type="protein sequence ID" value="KCW58629.1"/>
    <property type="molecule type" value="Genomic_DNA"/>
</dbReference>
<proteinExistence type="predicted"/>
<gene>
    <name evidence="1" type="ORF">EUGRSUZ_H01290</name>
</gene>
<sequence length="92" mass="11256">MKARFNPITWRWEYQHETNHKSLQHRETKIMHSGYQTYYKIKCPLQAQHASLSKFLFLVMWSNSKDQYQRILDNCSISINKSQIRNKTMQKY</sequence>
<dbReference type="Gramene" id="KCW58629">
    <property type="protein sequence ID" value="KCW58629"/>
    <property type="gene ID" value="EUGRSUZ_H01290"/>
</dbReference>
<name>A0A059AY02_EUCGR</name>
<reference evidence="1" key="1">
    <citation type="submission" date="2013-07" db="EMBL/GenBank/DDBJ databases">
        <title>The genome of Eucalyptus grandis.</title>
        <authorList>
            <person name="Schmutz J."/>
            <person name="Hayes R."/>
            <person name="Myburg A."/>
            <person name="Tuskan G."/>
            <person name="Grattapaglia D."/>
            <person name="Rokhsar D.S."/>
        </authorList>
    </citation>
    <scope>NUCLEOTIDE SEQUENCE</scope>
    <source>
        <tissue evidence="1">Leaf extractions</tissue>
    </source>
</reference>
<evidence type="ECO:0000313" key="1">
    <source>
        <dbReference type="EMBL" id="KCW58629.1"/>
    </source>
</evidence>
<accession>A0A059AY02</accession>
<organism evidence="1">
    <name type="scientific">Eucalyptus grandis</name>
    <name type="common">Flooded gum</name>
    <dbReference type="NCBI Taxonomy" id="71139"/>
    <lineage>
        <taxon>Eukaryota</taxon>
        <taxon>Viridiplantae</taxon>
        <taxon>Streptophyta</taxon>
        <taxon>Embryophyta</taxon>
        <taxon>Tracheophyta</taxon>
        <taxon>Spermatophyta</taxon>
        <taxon>Magnoliopsida</taxon>
        <taxon>eudicotyledons</taxon>
        <taxon>Gunneridae</taxon>
        <taxon>Pentapetalae</taxon>
        <taxon>rosids</taxon>
        <taxon>malvids</taxon>
        <taxon>Myrtales</taxon>
        <taxon>Myrtaceae</taxon>
        <taxon>Myrtoideae</taxon>
        <taxon>Eucalypteae</taxon>
        <taxon>Eucalyptus</taxon>
    </lineage>
</organism>
<dbReference type="AlphaFoldDB" id="A0A059AY02"/>
<dbReference type="InParanoid" id="A0A059AY02"/>